<dbReference type="Proteomes" id="UP000776651">
    <property type="component" value="Unassembled WGS sequence"/>
</dbReference>
<reference evidence="1 2" key="1">
    <citation type="submission" date="2021-08" db="EMBL/GenBank/DDBJ databases">
        <title>Comparative Genomics Analysis of the Genus Qipengyuania Reveals Extensive Genetic Diversity and Metabolic Versatility, Including the Description of Fifteen Novel Species.</title>
        <authorList>
            <person name="Liu Y."/>
        </authorList>
    </citation>
    <scope>NUCLEOTIDE SEQUENCE [LARGE SCALE GENOMIC DNA]</scope>
    <source>
        <strain evidence="1 2">GH25</strain>
    </source>
</reference>
<evidence type="ECO:0000313" key="2">
    <source>
        <dbReference type="Proteomes" id="UP000776651"/>
    </source>
</evidence>
<name>A0ABS7JAC4_9SPHN</name>
<proteinExistence type="predicted"/>
<keyword evidence="2" id="KW-1185">Reference proteome</keyword>
<sequence>MLSQDHDRGYYGGVDLHLVCYGEGAKPNVQTVPTFHWSRRHHELETDYATIMSRREFDSVVQIDIHGDDGHIWLPKKLIPPLHSGGQDGWWELSDLNVGYSEIDARYRLNGLNKPKIKIDRQSGHISINGIEDFRGTCEEHYAGEQRRF</sequence>
<organism evidence="1 2">
    <name type="scientific">Qipengyuania pacifica</name>
    <dbReference type="NCBI Taxonomy" id="2860199"/>
    <lineage>
        <taxon>Bacteria</taxon>
        <taxon>Pseudomonadati</taxon>
        <taxon>Pseudomonadota</taxon>
        <taxon>Alphaproteobacteria</taxon>
        <taxon>Sphingomonadales</taxon>
        <taxon>Erythrobacteraceae</taxon>
        <taxon>Qipengyuania</taxon>
    </lineage>
</organism>
<evidence type="ECO:0000313" key="1">
    <source>
        <dbReference type="EMBL" id="MBX7486973.1"/>
    </source>
</evidence>
<protein>
    <submittedName>
        <fullName evidence="1">Uncharacterized protein</fullName>
    </submittedName>
</protein>
<comment type="caution">
    <text evidence="1">The sequence shown here is derived from an EMBL/GenBank/DDBJ whole genome shotgun (WGS) entry which is preliminary data.</text>
</comment>
<accession>A0ABS7JAC4</accession>
<gene>
    <name evidence="1" type="ORF">K3177_00445</name>
</gene>
<dbReference type="EMBL" id="JAIGNQ010000001">
    <property type="protein sequence ID" value="MBX7486973.1"/>
    <property type="molecule type" value="Genomic_DNA"/>
</dbReference>